<comment type="caution">
    <text evidence="2">The sequence shown here is derived from an EMBL/GenBank/DDBJ whole genome shotgun (WGS) entry which is preliminary data.</text>
</comment>
<accession>A0A1V3SW95</accession>
<gene>
    <name evidence="2" type="ORF">BOX24_04605</name>
</gene>
<proteinExistence type="predicted"/>
<feature type="region of interest" description="Disordered" evidence="1">
    <location>
        <begin position="1"/>
        <end position="20"/>
    </location>
</feature>
<dbReference type="EMBL" id="MPOJ01000009">
    <property type="protein sequence ID" value="OOH73343.1"/>
    <property type="molecule type" value="Genomic_DNA"/>
</dbReference>
<dbReference type="AlphaFoldDB" id="A0A1V3SW95"/>
<evidence type="ECO:0000313" key="3">
    <source>
        <dbReference type="Proteomes" id="UP000188586"/>
    </source>
</evidence>
<evidence type="ECO:0000256" key="1">
    <source>
        <dbReference type="SAM" id="MobiDB-lite"/>
    </source>
</evidence>
<reference evidence="2 3" key="1">
    <citation type="submission" date="2016-11" db="EMBL/GenBank/DDBJ databases">
        <title>Comparative genomics of co-occurring bacteria in distinct bioleaching systems unravels niche-specific adaptation.</title>
        <authorList>
            <person name="Zhang X."/>
            <person name="Liu X."/>
            <person name="Yin H."/>
        </authorList>
    </citation>
    <scope>NUCLEOTIDE SEQUENCE [LARGE SCALE GENOMIC DNA]</scope>
    <source>
        <strain evidence="2 3">DX</strain>
    </source>
</reference>
<feature type="compositionally biased region" description="Polar residues" evidence="1">
    <location>
        <begin position="35"/>
        <end position="47"/>
    </location>
</feature>
<name>A0A1V3SW95_9BACT</name>
<dbReference type="Proteomes" id="UP000188586">
    <property type="component" value="Unassembled WGS sequence"/>
</dbReference>
<sequence length="83" mass="9284">MTGPPFHQNLLSKRVLPGSGHPVTIVTQHHAFSESRISGETVQSELTSSERKKMQKSSFHKDPGIFTGPRSGLSVVQFRQHRF</sequence>
<protein>
    <submittedName>
        <fullName evidence="2">Uncharacterized protein</fullName>
    </submittedName>
</protein>
<feature type="region of interest" description="Disordered" evidence="1">
    <location>
        <begin position="30"/>
        <end position="71"/>
    </location>
</feature>
<evidence type="ECO:0000313" key="2">
    <source>
        <dbReference type="EMBL" id="OOH73343.1"/>
    </source>
</evidence>
<organism evidence="2 3">
    <name type="scientific">Leptospirillum ferriphilum</name>
    <dbReference type="NCBI Taxonomy" id="178606"/>
    <lineage>
        <taxon>Bacteria</taxon>
        <taxon>Pseudomonadati</taxon>
        <taxon>Nitrospirota</taxon>
        <taxon>Nitrospiria</taxon>
        <taxon>Nitrospirales</taxon>
        <taxon>Nitrospiraceae</taxon>
        <taxon>Leptospirillum</taxon>
    </lineage>
</organism>